<keyword evidence="1" id="KW-1133">Transmembrane helix</keyword>
<name>A0A5N6Y4M0_9EURO</name>
<keyword evidence="1" id="KW-0472">Membrane</keyword>
<dbReference type="Proteomes" id="UP000325558">
    <property type="component" value="Unassembled WGS sequence"/>
</dbReference>
<gene>
    <name evidence="2" type="ORF">BDV24DRAFT_133834</name>
</gene>
<evidence type="ECO:0000313" key="2">
    <source>
        <dbReference type="EMBL" id="KAE8340412.1"/>
    </source>
</evidence>
<proteinExistence type="predicted"/>
<protein>
    <submittedName>
        <fullName evidence="2">Uncharacterized protein</fullName>
    </submittedName>
</protein>
<sequence length="72" mass="8361">MRGRCRDRRGLNITRTSIGTFISHGGWAMERIFRCTRDRDRVQGFERLNPVGVVEGIFVYLVGLSIYLLEDK</sequence>
<dbReference type="AlphaFoldDB" id="A0A5N6Y4M0"/>
<reference evidence="2" key="1">
    <citation type="submission" date="2019-04" db="EMBL/GenBank/DDBJ databases">
        <title>Friends and foes A comparative genomics study of 23 Aspergillus species from section Flavi.</title>
        <authorList>
            <consortium name="DOE Joint Genome Institute"/>
            <person name="Kjaerbolling I."/>
            <person name="Vesth T."/>
            <person name="Frisvad J.C."/>
            <person name="Nybo J.L."/>
            <person name="Theobald S."/>
            <person name="Kildgaard S."/>
            <person name="Isbrandt T."/>
            <person name="Kuo A."/>
            <person name="Sato A."/>
            <person name="Lyhne E.K."/>
            <person name="Kogle M.E."/>
            <person name="Wiebenga A."/>
            <person name="Kun R.S."/>
            <person name="Lubbers R.J."/>
            <person name="Makela M.R."/>
            <person name="Barry K."/>
            <person name="Chovatia M."/>
            <person name="Clum A."/>
            <person name="Daum C."/>
            <person name="Haridas S."/>
            <person name="He G."/>
            <person name="LaButti K."/>
            <person name="Lipzen A."/>
            <person name="Mondo S."/>
            <person name="Riley R."/>
            <person name="Salamov A."/>
            <person name="Simmons B.A."/>
            <person name="Magnuson J.K."/>
            <person name="Henrissat B."/>
            <person name="Mortensen U.H."/>
            <person name="Larsen T.O."/>
            <person name="Devries R.P."/>
            <person name="Grigoriev I.V."/>
            <person name="Machida M."/>
            <person name="Baker S.E."/>
            <person name="Andersen M.R."/>
        </authorList>
    </citation>
    <scope>NUCLEOTIDE SEQUENCE</scope>
    <source>
        <strain evidence="2">CBS 117612</strain>
    </source>
</reference>
<evidence type="ECO:0000256" key="1">
    <source>
        <dbReference type="SAM" id="Phobius"/>
    </source>
</evidence>
<feature type="transmembrane region" description="Helical" evidence="1">
    <location>
        <begin position="48"/>
        <end position="69"/>
    </location>
</feature>
<keyword evidence="1" id="KW-0812">Transmembrane</keyword>
<dbReference type="EMBL" id="ML737148">
    <property type="protein sequence ID" value="KAE8340412.1"/>
    <property type="molecule type" value="Genomic_DNA"/>
</dbReference>
<accession>A0A5N6Y4M0</accession>
<organism evidence="2">
    <name type="scientific">Aspergillus arachidicola</name>
    <dbReference type="NCBI Taxonomy" id="656916"/>
    <lineage>
        <taxon>Eukaryota</taxon>
        <taxon>Fungi</taxon>
        <taxon>Dikarya</taxon>
        <taxon>Ascomycota</taxon>
        <taxon>Pezizomycotina</taxon>
        <taxon>Eurotiomycetes</taxon>
        <taxon>Eurotiomycetidae</taxon>
        <taxon>Eurotiales</taxon>
        <taxon>Aspergillaceae</taxon>
        <taxon>Aspergillus</taxon>
        <taxon>Aspergillus subgen. Circumdati</taxon>
    </lineage>
</organism>